<feature type="transmembrane region" description="Helical" evidence="8">
    <location>
        <begin position="96"/>
        <end position="117"/>
    </location>
</feature>
<evidence type="ECO:0000256" key="6">
    <source>
        <dbReference type="ARBA" id="ARBA00022989"/>
    </source>
</evidence>
<dbReference type="Pfam" id="PF01032">
    <property type="entry name" value="FecCD"/>
    <property type="match status" value="1"/>
</dbReference>
<feature type="transmembrane region" description="Helical" evidence="8">
    <location>
        <begin position="123"/>
        <end position="142"/>
    </location>
</feature>
<dbReference type="STRING" id="1216006.VA7868_03485"/>
<evidence type="ECO:0000256" key="5">
    <source>
        <dbReference type="ARBA" id="ARBA00022692"/>
    </source>
</evidence>
<evidence type="ECO:0000313" key="9">
    <source>
        <dbReference type="EMBL" id="SHI31810.1"/>
    </source>
</evidence>
<dbReference type="SUPFAM" id="SSF81345">
    <property type="entry name" value="ABC transporter involved in vitamin B12 uptake, BtuC"/>
    <property type="match status" value="1"/>
</dbReference>
<evidence type="ECO:0000256" key="4">
    <source>
        <dbReference type="ARBA" id="ARBA00022475"/>
    </source>
</evidence>
<evidence type="ECO:0000313" key="10">
    <source>
        <dbReference type="Proteomes" id="UP000184608"/>
    </source>
</evidence>
<evidence type="ECO:0000256" key="2">
    <source>
        <dbReference type="ARBA" id="ARBA00007935"/>
    </source>
</evidence>
<evidence type="ECO:0000256" key="7">
    <source>
        <dbReference type="ARBA" id="ARBA00023136"/>
    </source>
</evidence>
<dbReference type="PANTHER" id="PTHR30472">
    <property type="entry name" value="FERRIC ENTEROBACTIN TRANSPORT SYSTEM PERMEASE PROTEIN"/>
    <property type="match status" value="1"/>
</dbReference>
<feature type="transmembrane region" description="Helical" evidence="8">
    <location>
        <begin position="64"/>
        <end position="84"/>
    </location>
</feature>
<name>A0A1M6A5R6_9VIBR</name>
<dbReference type="GO" id="GO:0005886">
    <property type="term" value="C:plasma membrane"/>
    <property type="evidence" value="ECO:0007669"/>
    <property type="project" value="UniProtKB-SubCell"/>
</dbReference>
<reference evidence="9 10" key="1">
    <citation type="submission" date="2016-11" db="EMBL/GenBank/DDBJ databases">
        <authorList>
            <person name="Jaros S."/>
            <person name="Januszkiewicz K."/>
            <person name="Wedrychowicz H."/>
        </authorList>
    </citation>
    <scope>NUCLEOTIDE SEQUENCE [LARGE SCALE GENOMIC DNA]</scope>
    <source>
        <strain evidence="9 10">CECT 7868</strain>
    </source>
</reference>
<sequence length="337" mass="35203">MLIAHHQTGYRWGLIFISLSILMAAFVVSLACGQYPIPLARLWDAFLTPDPGSIDYVILTTTRLSRSVVACSVGAGLAVAGVLMQSLTRNPLASPAIFGVNSGAVFFIVLFANFFAVGSPDDYLWIAFSGAAIAGILVYGLGSLGYDGLSPVRVVLAGAAISALFMAFTQGVLVTGQEGVDSVLFWAAGSVSGHELTTVMPVLPYIWGAITGSVLLAPHLNILLSGDDIATGLGQNTGLIKVVMSLFIISLAGACVAIAGNIGFIGLIVPHMVRAVVGNHHKWLLILSAFWGAILLLLADIASRLVLAPQEIPIGVMTAAFGAPFFIYLARKGLQHG</sequence>
<keyword evidence="5 8" id="KW-0812">Transmembrane</keyword>
<gene>
    <name evidence="9" type="primary">yfiZ_3</name>
    <name evidence="9" type="ORF">VA7868_03485</name>
</gene>
<dbReference type="CDD" id="cd06550">
    <property type="entry name" value="TM_ABC_iron-siderophores_like"/>
    <property type="match status" value="1"/>
</dbReference>
<dbReference type="OrthoDB" id="9055647at2"/>
<dbReference type="EMBL" id="FQXZ01000039">
    <property type="protein sequence ID" value="SHI31810.1"/>
    <property type="molecule type" value="Genomic_DNA"/>
</dbReference>
<evidence type="ECO:0000256" key="3">
    <source>
        <dbReference type="ARBA" id="ARBA00022448"/>
    </source>
</evidence>
<keyword evidence="4" id="KW-1003">Cell membrane</keyword>
<accession>A0A1M6A5R6</accession>
<dbReference type="Proteomes" id="UP000184608">
    <property type="component" value="Unassembled WGS sequence"/>
</dbReference>
<evidence type="ECO:0000256" key="8">
    <source>
        <dbReference type="SAM" id="Phobius"/>
    </source>
</evidence>
<dbReference type="GO" id="GO:0033214">
    <property type="term" value="P:siderophore-iron import into cell"/>
    <property type="evidence" value="ECO:0007669"/>
    <property type="project" value="TreeGrafter"/>
</dbReference>
<proteinExistence type="inferred from homology"/>
<dbReference type="InterPro" id="IPR037294">
    <property type="entry name" value="ABC_BtuC-like"/>
</dbReference>
<feature type="transmembrane region" description="Helical" evidence="8">
    <location>
        <begin position="154"/>
        <end position="174"/>
    </location>
</feature>
<keyword evidence="3" id="KW-0813">Transport</keyword>
<dbReference type="GO" id="GO:0022857">
    <property type="term" value="F:transmembrane transporter activity"/>
    <property type="evidence" value="ECO:0007669"/>
    <property type="project" value="InterPro"/>
</dbReference>
<keyword evidence="10" id="KW-1185">Reference proteome</keyword>
<organism evidence="9 10">
    <name type="scientific">Vibrio aerogenes CECT 7868</name>
    <dbReference type="NCBI Taxonomy" id="1216006"/>
    <lineage>
        <taxon>Bacteria</taxon>
        <taxon>Pseudomonadati</taxon>
        <taxon>Pseudomonadota</taxon>
        <taxon>Gammaproteobacteria</taxon>
        <taxon>Vibrionales</taxon>
        <taxon>Vibrionaceae</taxon>
        <taxon>Vibrio</taxon>
    </lineage>
</organism>
<dbReference type="AlphaFoldDB" id="A0A1M6A5R6"/>
<dbReference type="InterPro" id="IPR000522">
    <property type="entry name" value="ABC_transptr_permease_BtuC"/>
</dbReference>
<comment type="similarity">
    <text evidence="2">Belongs to the binding-protein-dependent transport system permease family. FecCD subfamily.</text>
</comment>
<feature type="transmembrane region" description="Helical" evidence="8">
    <location>
        <begin position="12"/>
        <end position="37"/>
    </location>
</feature>
<comment type="subcellular location">
    <subcellularLocation>
        <location evidence="1">Cell membrane</location>
        <topology evidence="1">Multi-pass membrane protein</topology>
    </subcellularLocation>
</comment>
<feature type="transmembrane region" description="Helical" evidence="8">
    <location>
        <begin position="281"/>
        <end position="299"/>
    </location>
</feature>
<feature type="transmembrane region" description="Helical" evidence="8">
    <location>
        <begin position="205"/>
        <end position="224"/>
    </location>
</feature>
<evidence type="ECO:0000256" key="1">
    <source>
        <dbReference type="ARBA" id="ARBA00004651"/>
    </source>
</evidence>
<protein>
    <submittedName>
        <fullName evidence="9">Putative siderophore transport system permease protein YfiZ</fullName>
    </submittedName>
</protein>
<dbReference type="PANTHER" id="PTHR30472:SF1">
    <property type="entry name" value="FE(3+) DICITRATE TRANSPORT SYSTEM PERMEASE PROTEIN FECC-RELATED"/>
    <property type="match status" value="1"/>
</dbReference>
<dbReference type="Gene3D" id="1.10.3470.10">
    <property type="entry name" value="ABC transporter involved in vitamin B12 uptake, BtuC"/>
    <property type="match status" value="1"/>
</dbReference>
<feature type="transmembrane region" description="Helical" evidence="8">
    <location>
        <begin position="245"/>
        <end position="269"/>
    </location>
</feature>
<dbReference type="FunFam" id="1.10.3470.10:FF:000001">
    <property type="entry name" value="Vitamin B12 ABC transporter permease BtuC"/>
    <property type="match status" value="1"/>
</dbReference>
<keyword evidence="6 8" id="KW-1133">Transmembrane helix</keyword>
<keyword evidence="7 8" id="KW-0472">Membrane</keyword>
<feature type="transmembrane region" description="Helical" evidence="8">
    <location>
        <begin position="311"/>
        <end position="330"/>
    </location>
</feature>
<dbReference type="RefSeq" id="WP_073605093.1">
    <property type="nucleotide sequence ID" value="NZ_FQXZ01000039.1"/>
</dbReference>